<evidence type="ECO:0000313" key="6">
    <source>
        <dbReference type="RefSeq" id="XP_035667440.1"/>
    </source>
</evidence>
<accession>C3YB76</accession>
<gene>
    <name evidence="6" type="primary">LOC118410067</name>
    <name evidence="4" type="ORF">BRAFLDRAFT_67696</name>
</gene>
<dbReference type="GO" id="GO:0005615">
    <property type="term" value="C:extracellular space"/>
    <property type="evidence" value="ECO:0000318"/>
    <property type="project" value="GO_Central"/>
</dbReference>
<dbReference type="InterPro" id="IPR051077">
    <property type="entry name" value="Ca-dependent_lectin"/>
</dbReference>
<dbReference type="Pfam" id="PF01391">
    <property type="entry name" value="Collagen"/>
    <property type="match status" value="1"/>
</dbReference>
<dbReference type="GO" id="GO:0030246">
    <property type="term" value="F:carbohydrate binding"/>
    <property type="evidence" value="ECO:0007669"/>
    <property type="project" value="UniProtKB-KW"/>
</dbReference>
<dbReference type="GeneID" id="118410067"/>
<evidence type="ECO:0000313" key="5">
    <source>
        <dbReference type="Proteomes" id="UP000001554"/>
    </source>
</evidence>
<evidence type="ECO:0000256" key="1">
    <source>
        <dbReference type="ARBA" id="ARBA00022734"/>
    </source>
</evidence>
<dbReference type="PANTHER" id="PTHR24024">
    <property type="entry name" value="PULMONARY SURFACTANT-ASSOCIATED PROTEIN A"/>
    <property type="match status" value="1"/>
</dbReference>
<dbReference type="RefSeq" id="XP_035667440.1">
    <property type="nucleotide sequence ID" value="XM_035811547.1"/>
</dbReference>
<dbReference type="KEGG" id="bfo:118410067"/>
<dbReference type="InParanoid" id="C3YB76"/>
<sequence>MGGQARVVFIALFALFLFSACLAADSESEEGSCLKQMENSNVNNITVVAPLGPRGETGPPGPRGVRGEKGETGRPGKLGPHGMEGQKGERGALGQKGNQGAEGLGGGAVYVRWGRTSCDEGTGTVTVYSGLAGGALYSNKGGGSNYQCLPTDPEWGRFEDGTQGWKSYMYGAEYQLNTNVPYDKATLHDRDVPCAVCCSISRRAQLMIPARKTCPEGWTREYGGYLMADYYVHSSRTEFVCMDGEPEVRPGGEGNDNGALFYPVEARCGSLPCPPYVEGRELTCVVCTK</sequence>
<keyword evidence="3" id="KW-0732">Signal</keyword>
<feature type="chain" id="PRO_5044729157" evidence="3">
    <location>
        <begin position="24"/>
        <end position="289"/>
    </location>
</feature>
<keyword evidence="5" id="KW-1185">Reference proteome</keyword>
<evidence type="ECO:0000256" key="2">
    <source>
        <dbReference type="SAM" id="MobiDB-lite"/>
    </source>
</evidence>
<reference evidence="5" key="2">
    <citation type="journal article" date="2020" name="Nat. Ecol. Evol.">
        <title>Deeply conserved synteny resolves early events in vertebrate evolution.</title>
        <authorList>
            <person name="Simakov O."/>
            <person name="Marletaz F."/>
            <person name="Yue J.X."/>
            <person name="O'Connell B."/>
            <person name="Jenkins J."/>
            <person name="Brandt A."/>
            <person name="Calef R."/>
            <person name="Tung C.H."/>
            <person name="Huang T.K."/>
            <person name="Schmutz J."/>
            <person name="Satoh N."/>
            <person name="Yu J.K."/>
            <person name="Putnam N.H."/>
            <person name="Green R.E."/>
            <person name="Rokhsar D.S."/>
        </authorList>
    </citation>
    <scope>NUCLEOTIDE SEQUENCE [LARGE SCALE GENOMIC DNA]</scope>
    <source>
        <strain evidence="5">S238N-H82</strain>
    </source>
</reference>
<dbReference type="PANTHER" id="PTHR24024:SF18">
    <property type="entry name" value="SHORT-CHAIN COLLAGEN C4-LIKE"/>
    <property type="match status" value="1"/>
</dbReference>
<dbReference type="AlphaFoldDB" id="C3YB76"/>
<dbReference type="Proteomes" id="UP000001554">
    <property type="component" value="Chromosome 2"/>
</dbReference>
<proteinExistence type="predicted"/>
<feature type="signal peptide" evidence="3">
    <location>
        <begin position="1"/>
        <end position="23"/>
    </location>
</feature>
<evidence type="ECO:0000256" key="3">
    <source>
        <dbReference type="SAM" id="SignalP"/>
    </source>
</evidence>
<dbReference type="EMBL" id="GG666497">
    <property type="protein sequence ID" value="EEN62454.1"/>
    <property type="molecule type" value="Genomic_DNA"/>
</dbReference>
<keyword evidence="1" id="KW-0430">Lectin</keyword>
<dbReference type="PROSITE" id="PS51257">
    <property type="entry name" value="PROKAR_LIPOPROTEIN"/>
    <property type="match status" value="1"/>
</dbReference>
<feature type="compositionally biased region" description="Basic and acidic residues" evidence="2">
    <location>
        <begin position="65"/>
        <end position="74"/>
    </location>
</feature>
<protein>
    <submittedName>
        <fullName evidence="6">Short-chain collagen C4-like</fullName>
    </submittedName>
</protein>
<dbReference type="InterPro" id="IPR008160">
    <property type="entry name" value="Collagen"/>
</dbReference>
<reference evidence="4" key="1">
    <citation type="journal article" date="2008" name="Nature">
        <title>The amphioxus genome and the evolution of the chordate karyotype.</title>
        <authorList>
            <consortium name="US DOE Joint Genome Institute (JGI-PGF)"/>
            <person name="Putnam N.H."/>
            <person name="Butts T."/>
            <person name="Ferrier D.E.K."/>
            <person name="Furlong R.F."/>
            <person name="Hellsten U."/>
            <person name="Kawashima T."/>
            <person name="Robinson-Rechavi M."/>
            <person name="Shoguchi E."/>
            <person name="Terry A."/>
            <person name="Yu J.-K."/>
            <person name="Benito-Gutierrez E.L."/>
            <person name="Dubchak I."/>
            <person name="Garcia-Fernandez J."/>
            <person name="Gibson-Brown J.J."/>
            <person name="Grigoriev I.V."/>
            <person name="Horton A.C."/>
            <person name="de Jong P.J."/>
            <person name="Jurka J."/>
            <person name="Kapitonov V.V."/>
            <person name="Kohara Y."/>
            <person name="Kuroki Y."/>
            <person name="Lindquist E."/>
            <person name="Lucas S."/>
            <person name="Osoegawa K."/>
            <person name="Pennacchio L.A."/>
            <person name="Salamov A.A."/>
            <person name="Satou Y."/>
            <person name="Sauka-Spengler T."/>
            <person name="Schmutz J."/>
            <person name="Shin-I T."/>
            <person name="Toyoda A."/>
            <person name="Bronner-Fraser M."/>
            <person name="Fujiyama A."/>
            <person name="Holland L.Z."/>
            <person name="Holland P.W.H."/>
            <person name="Satoh N."/>
            <person name="Rokhsar D.S."/>
        </authorList>
    </citation>
    <scope>NUCLEOTIDE SEQUENCE [LARGE SCALE GENOMIC DNA]</scope>
    <source>
        <strain evidence="4">S238N-H82</strain>
        <tissue evidence="4">Testes</tissue>
    </source>
</reference>
<dbReference type="OrthoDB" id="6117306at2759"/>
<reference evidence="6" key="3">
    <citation type="submission" date="2025-04" db="UniProtKB">
        <authorList>
            <consortium name="RefSeq"/>
        </authorList>
    </citation>
    <scope>IDENTIFICATION</scope>
    <source>
        <strain evidence="6">S238N-H82</strain>
        <tissue evidence="6">Testes</tissue>
    </source>
</reference>
<feature type="region of interest" description="Disordered" evidence="2">
    <location>
        <begin position="48"/>
        <end position="98"/>
    </location>
</feature>
<name>C3YB76_BRAFL</name>
<organism>
    <name type="scientific">Branchiostoma floridae</name>
    <name type="common">Florida lancelet</name>
    <name type="synonym">Amphioxus</name>
    <dbReference type="NCBI Taxonomy" id="7739"/>
    <lineage>
        <taxon>Eukaryota</taxon>
        <taxon>Metazoa</taxon>
        <taxon>Chordata</taxon>
        <taxon>Cephalochordata</taxon>
        <taxon>Leptocardii</taxon>
        <taxon>Amphioxiformes</taxon>
        <taxon>Branchiostomatidae</taxon>
        <taxon>Branchiostoma</taxon>
    </lineage>
</organism>
<dbReference type="OMA" id="NEHIFYL"/>
<evidence type="ECO:0000313" key="4">
    <source>
        <dbReference type="EMBL" id="EEN62454.1"/>
    </source>
</evidence>